<evidence type="ECO:0000313" key="2">
    <source>
        <dbReference type="EMBL" id="TKW57774.1"/>
    </source>
</evidence>
<evidence type="ECO:0000259" key="1">
    <source>
        <dbReference type="Pfam" id="PF17851"/>
    </source>
</evidence>
<sequence length="232" mass="25311">MATADHHSPWVSLGDVEGDVINFVPQSTVPAHFTHWRYPIERSYAVSPPERPNSLRLTPSNLNLTALNGNYAGAEGQTFVGRRQQDTLFSYSVDVDFKPTEMEEEAGVSVFLTQNHHFDLGIVLLPASASTQAFPGHNSTIVKDPDELKLHLRFRGESYAPIPANIVTPVPEGWAGAALHLEIMAFNMTHYAFSCGPAGAASRMQTLLHASNAALSWGFTGKRKPDLEASLS</sequence>
<gene>
    <name evidence="2" type="ORF">CTA1_425</name>
</gene>
<dbReference type="Pfam" id="PF17851">
    <property type="entry name" value="GH43_C2"/>
    <property type="match status" value="1"/>
</dbReference>
<proteinExistence type="predicted"/>
<dbReference type="SUPFAM" id="SSF49899">
    <property type="entry name" value="Concanavalin A-like lectins/glucanases"/>
    <property type="match status" value="1"/>
</dbReference>
<organism evidence="2 3">
    <name type="scientific">Colletotrichum tanaceti</name>
    <dbReference type="NCBI Taxonomy" id="1306861"/>
    <lineage>
        <taxon>Eukaryota</taxon>
        <taxon>Fungi</taxon>
        <taxon>Dikarya</taxon>
        <taxon>Ascomycota</taxon>
        <taxon>Pezizomycotina</taxon>
        <taxon>Sordariomycetes</taxon>
        <taxon>Hypocreomycetidae</taxon>
        <taxon>Glomerellales</taxon>
        <taxon>Glomerellaceae</taxon>
        <taxon>Colletotrichum</taxon>
        <taxon>Colletotrichum destructivum species complex</taxon>
    </lineage>
</organism>
<protein>
    <recommendedName>
        <fullName evidence="1">Beta-xylosidase C-terminal Concanavalin A-like domain-containing protein</fullName>
    </recommendedName>
</protein>
<dbReference type="InterPro" id="IPR013320">
    <property type="entry name" value="ConA-like_dom_sf"/>
</dbReference>
<dbReference type="InterPro" id="IPR041542">
    <property type="entry name" value="GH43_C2"/>
</dbReference>
<keyword evidence="3" id="KW-1185">Reference proteome</keyword>
<dbReference type="Gene3D" id="2.60.120.200">
    <property type="match status" value="1"/>
</dbReference>
<dbReference type="Proteomes" id="UP000310108">
    <property type="component" value="Unassembled WGS sequence"/>
</dbReference>
<reference evidence="2 3" key="1">
    <citation type="journal article" date="2019" name="PLoS ONE">
        <title>Comparative genome analysis indicates high evolutionary potential of pathogenicity genes in Colletotrichum tanaceti.</title>
        <authorList>
            <person name="Lelwala R.V."/>
            <person name="Korhonen P.K."/>
            <person name="Young N.D."/>
            <person name="Scott J.B."/>
            <person name="Ades P.A."/>
            <person name="Gasser R.B."/>
            <person name="Taylor P.W.J."/>
        </authorList>
    </citation>
    <scope>NUCLEOTIDE SEQUENCE [LARGE SCALE GENOMIC DNA]</scope>
    <source>
        <strain evidence="2">BRIP57314</strain>
    </source>
</reference>
<feature type="domain" description="Beta-xylosidase C-terminal Concanavalin A-like" evidence="1">
    <location>
        <begin position="28"/>
        <end position="123"/>
    </location>
</feature>
<dbReference type="EMBL" id="PJEX01000035">
    <property type="protein sequence ID" value="TKW57774.1"/>
    <property type="molecule type" value="Genomic_DNA"/>
</dbReference>
<comment type="caution">
    <text evidence="2">The sequence shown here is derived from an EMBL/GenBank/DDBJ whole genome shotgun (WGS) entry which is preliminary data.</text>
</comment>
<dbReference type="STRING" id="1306861.A0A4U6XPS8"/>
<evidence type="ECO:0000313" key="3">
    <source>
        <dbReference type="Proteomes" id="UP000310108"/>
    </source>
</evidence>
<dbReference type="AlphaFoldDB" id="A0A4U6XPS8"/>
<name>A0A4U6XPS8_9PEZI</name>
<accession>A0A4U6XPS8</accession>